<feature type="region of interest" description="Disordered" evidence="1">
    <location>
        <begin position="340"/>
        <end position="362"/>
    </location>
</feature>
<dbReference type="Proteomes" id="UP000756387">
    <property type="component" value="Unassembled WGS sequence"/>
</dbReference>
<sequence>MSDAAAGRSRAWGWVAHLRAGGTTQWSQWQGSAAPGGRVLPGAAQLELVRRLHLTAPAGASVPAALVERVLAATPAGRAPAEYELVGAEHDVRFGLPAVDPSALPDEELLRTAAHLVAQDLVALGPVPRSVGRPRPWRPRVRVAGDPWLRSELQRRLPEHGHPPRRRSRVVVVGAPLPVMLADAWTHACFERAAIGWEEWLEQWRESGGLPPGVGIAAIAQRWAARVGRDRVQVVVDETQLPAALGRSLPRAARREGNLVRRPGRPSAALARRVAVSLDLLAPVAEHRSLLRDGLLPRLPDDCFDTGLPVLPPEHRGWVTERGDRVAARLRRAGYAVAPRQWAPDGPGTPVDTPPLTGGGASGALDLALRLLRSEWRGQE</sequence>
<reference evidence="2 3" key="1">
    <citation type="submission" date="2020-10" db="EMBL/GenBank/DDBJ databases">
        <title>Nocardioides sp. isolated from sludge.</title>
        <authorList>
            <person name="Zhang X."/>
        </authorList>
    </citation>
    <scope>NUCLEOTIDE SEQUENCE [LARGE SCALE GENOMIC DNA]</scope>
    <source>
        <strain evidence="2 3">Y6</strain>
    </source>
</reference>
<proteinExistence type="predicted"/>
<accession>A0ABR9RSJ5</accession>
<evidence type="ECO:0000256" key="1">
    <source>
        <dbReference type="SAM" id="MobiDB-lite"/>
    </source>
</evidence>
<protein>
    <submittedName>
        <fullName evidence="2">Uncharacterized protein</fullName>
    </submittedName>
</protein>
<gene>
    <name evidence="2" type="ORF">IEQ44_07795</name>
</gene>
<feature type="compositionally biased region" description="Low complexity" evidence="1">
    <location>
        <begin position="344"/>
        <end position="356"/>
    </location>
</feature>
<keyword evidence="3" id="KW-1185">Reference proteome</keyword>
<evidence type="ECO:0000313" key="3">
    <source>
        <dbReference type="Proteomes" id="UP000756387"/>
    </source>
</evidence>
<dbReference type="RefSeq" id="WP_193637884.1">
    <property type="nucleotide sequence ID" value="NZ_JADCSA010000006.1"/>
</dbReference>
<comment type="caution">
    <text evidence="2">The sequence shown here is derived from an EMBL/GenBank/DDBJ whole genome shotgun (WGS) entry which is preliminary data.</text>
</comment>
<organism evidence="2 3">
    <name type="scientific">Nocardioides malaquae</name>
    <dbReference type="NCBI Taxonomy" id="2773426"/>
    <lineage>
        <taxon>Bacteria</taxon>
        <taxon>Bacillati</taxon>
        <taxon>Actinomycetota</taxon>
        <taxon>Actinomycetes</taxon>
        <taxon>Propionibacteriales</taxon>
        <taxon>Nocardioidaceae</taxon>
        <taxon>Nocardioides</taxon>
    </lineage>
</organism>
<name>A0ABR9RSJ5_9ACTN</name>
<dbReference type="EMBL" id="JADCSA010000006">
    <property type="protein sequence ID" value="MBE7324551.1"/>
    <property type="molecule type" value="Genomic_DNA"/>
</dbReference>
<evidence type="ECO:0000313" key="2">
    <source>
        <dbReference type="EMBL" id="MBE7324551.1"/>
    </source>
</evidence>